<proteinExistence type="predicted"/>
<name>A0A484M4N3_9ASTE</name>
<reference evidence="1 2" key="1">
    <citation type="submission" date="2018-04" db="EMBL/GenBank/DDBJ databases">
        <authorList>
            <person name="Vogel A."/>
        </authorList>
    </citation>
    <scope>NUCLEOTIDE SEQUENCE [LARGE SCALE GENOMIC DNA]</scope>
</reference>
<protein>
    <submittedName>
        <fullName evidence="1">Uncharacterized protein</fullName>
    </submittedName>
</protein>
<evidence type="ECO:0000313" key="2">
    <source>
        <dbReference type="Proteomes" id="UP000595140"/>
    </source>
</evidence>
<dbReference type="AlphaFoldDB" id="A0A484M4N3"/>
<evidence type="ECO:0000313" key="1">
    <source>
        <dbReference type="EMBL" id="VFQ83733.1"/>
    </source>
</evidence>
<sequence>MLALKPLSNEEQMLIDCLLNHTTEVEASSWEDSIQPELDLMLIDDKVEEEAGGDFQKQYELLKPIFEQHISDDFENTLWMIKEALRSPFIKDKIQKGLVSTLQGKALKATREAMKSVQCIRAIKLKGTRHPVLLACANIDDPIITPLWEHLIDYE</sequence>
<dbReference type="EMBL" id="OOIL02002583">
    <property type="protein sequence ID" value="VFQ83733.1"/>
    <property type="molecule type" value="Genomic_DNA"/>
</dbReference>
<organism evidence="1 2">
    <name type="scientific">Cuscuta campestris</name>
    <dbReference type="NCBI Taxonomy" id="132261"/>
    <lineage>
        <taxon>Eukaryota</taxon>
        <taxon>Viridiplantae</taxon>
        <taxon>Streptophyta</taxon>
        <taxon>Embryophyta</taxon>
        <taxon>Tracheophyta</taxon>
        <taxon>Spermatophyta</taxon>
        <taxon>Magnoliopsida</taxon>
        <taxon>eudicotyledons</taxon>
        <taxon>Gunneridae</taxon>
        <taxon>Pentapetalae</taxon>
        <taxon>asterids</taxon>
        <taxon>lamiids</taxon>
        <taxon>Solanales</taxon>
        <taxon>Convolvulaceae</taxon>
        <taxon>Cuscuteae</taxon>
        <taxon>Cuscuta</taxon>
        <taxon>Cuscuta subgen. Grammica</taxon>
        <taxon>Cuscuta sect. Cleistogrammica</taxon>
    </lineage>
</organism>
<keyword evidence="2" id="KW-1185">Reference proteome</keyword>
<gene>
    <name evidence="1" type="ORF">CCAM_LOCUS25509</name>
</gene>
<dbReference type="Proteomes" id="UP000595140">
    <property type="component" value="Unassembled WGS sequence"/>
</dbReference>
<accession>A0A484M4N3</accession>